<evidence type="ECO:0000256" key="6">
    <source>
        <dbReference type="ARBA" id="ARBA00022741"/>
    </source>
</evidence>
<dbReference type="GO" id="GO:0052381">
    <property type="term" value="F:tRNA dimethylallyltransferase activity"/>
    <property type="evidence" value="ECO:0007669"/>
    <property type="project" value="UniProtKB-UniRule"/>
</dbReference>
<dbReference type="GO" id="GO:0006400">
    <property type="term" value="P:tRNA modification"/>
    <property type="evidence" value="ECO:0007669"/>
    <property type="project" value="TreeGrafter"/>
</dbReference>
<evidence type="ECO:0000256" key="5">
    <source>
        <dbReference type="ARBA" id="ARBA00022694"/>
    </source>
</evidence>
<evidence type="ECO:0000256" key="7">
    <source>
        <dbReference type="ARBA" id="ARBA00022840"/>
    </source>
</evidence>
<comment type="similarity">
    <text evidence="3 10 13">Belongs to the IPP transferase family.</text>
</comment>
<protein>
    <recommendedName>
        <fullName evidence="10">tRNA dimethylallyltransferase</fullName>
        <ecNumber evidence="10">2.5.1.75</ecNumber>
    </recommendedName>
    <alternativeName>
        <fullName evidence="10">Dimethylallyl diphosphate:tRNA dimethylallyltransferase</fullName>
        <shortName evidence="10">DMAPP:tRNA dimethylallyltransferase</shortName>
        <shortName evidence="10">DMATase</shortName>
    </alternativeName>
    <alternativeName>
        <fullName evidence="10">Isopentenyl-diphosphate:tRNA isopentenyltransferase</fullName>
        <shortName evidence="10">IPP transferase</shortName>
        <shortName evidence="10">IPPT</shortName>
        <shortName evidence="10">IPTase</shortName>
    </alternativeName>
</protein>
<dbReference type="Gene3D" id="3.40.50.300">
    <property type="entry name" value="P-loop containing nucleotide triphosphate hydrolases"/>
    <property type="match status" value="1"/>
</dbReference>
<feature type="site" description="Interaction with substrate tRNA" evidence="10">
    <location>
        <position position="140"/>
    </location>
</feature>
<comment type="cofactor">
    <cofactor evidence="1 10">
        <name>Mg(2+)</name>
        <dbReference type="ChEBI" id="CHEBI:18420"/>
    </cofactor>
</comment>
<dbReference type="InterPro" id="IPR027417">
    <property type="entry name" value="P-loop_NTPase"/>
</dbReference>
<accession>A0A0G1YI30</accession>
<comment type="caution">
    <text evidence="14">The sequence shown here is derived from an EMBL/GenBank/DDBJ whole genome shotgun (WGS) entry which is preliminary data.</text>
</comment>
<feature type="site" description="Interaction with substrate tRNA" evidence="10">
    <location>
        <position position="117"/>
    </location>
</feature>
<keyword evidence="4 10" id="KW-0808">Transferase</keyword>
<dbReference type="NCBIfam" id="TIGR00174">
    <property type="entry name" value="miaA"/>
    <property type="match status" value="1"/>
</dbReference>
<evidence type="ECO:0000313" key="15">
    <source>
        <dbReference type="Proteomes" id="UP000033870"/>
    </source>
</evidence>
<dbReference type="HAMAP" id="MF_00185">
    <property type="entry name" value="IPP_trans"/>
    <property type="match status" value="1"/>
</dbReference>
<evidence type="ECO:0000256" key="9">
    <source>
        <dbReference type="ARBA" id="ARBA00049563"/>
    </source>
</evidence>
<gene>
    <name evidence="10" type="primary">miaA</name>
    <name evidence="14" type="ORF">UY92_C0002G0013</name>
</gene>
<evidence type="ECO:0000256" key="2">
    <source>
        <dbReference type="ARBA" id="ARBA00003213"/>
    </source>
</evidence>
<evidence type="ECO:0000256" key="11">
    <source>
        <dbReference type="RuleBase" id="RU003783"/>
    </source>
</evidence>
<comment type="subunit">
    <text evidence="10">Monomer.</text>
</comment>
<dbReference type="GO" id="GO:0005524">
    <property type="term" value="F:ATP binding"/>
    <property type="evidence" value="ECO:0007669"/>
    <property type="project" value="UniProtKB-UniRule"/>
</dbReference>
<evidence type="ECO:0000256" key="4">
    <source>
        <dbReference type="ARBA" id="ARBA00022679"/>
    </source>
</evidence>
<evidence type="ECO:0000256" key="13">
    <source>
        <dbReference type="RuleBase" id="RU003785"/>
    </source>
</evidence>
<dbReference type="Pfam" id="PF01715">
    <property type="entry name" value="IPPT"/>
    <property type="match status" value="1"/>
</dbReference>
<evidence type="ECO:0000256" key="1">
    <source>
        <dbReference type="ARBA" id="ARBA00001946"/>
    </source>
</evidence>
<dbReference type="InterPro" id="IPR039657">
    <property type="entry name" value="Dimethylallyltransferase"/>
</dbReference>
<dbReference type="InterPro" id="IPR018022">
    <property type="entry name" value="IPT"/>
</dbReference>
<comment type="function">
    <text evidence="2 10 12">Catalyzes the transfer of a dimethylallyl group onto the adenine at position 37 in tRNAs that read codons beginning with uridine, leading to the formation of N6-(dimethylallyl)adenosine (i(6)A).</text>
</comment>
<keyword evidence="6 10" id="KW-0547">Nucleotide-binding</keyword>
<keyword evidence="5 10" id="KW-0819">tRNA processing</keyword>
<dbReference type="STRING" id="1619044.UY92_C0002G0013"/>
<feature type="region of interest" description="Interaction with substrate tRNA" evidence="10">
    <location>
        <begin position="41"/>
        <end position="44"/>
    </location>
</feature>
<dbReference type="PATRIC" id="fig|1619044.3.peg.123"/>
<name>A0A0G1YI30_9BACT</name>
<evidence type="ECO:0000313" key="14">
    <source>
        <dbReference type="EMBL" id="KKW42896.1"/>
    </source>
</evidence>
<dbReference type="Proteomes" id="UP000033870">
    <property type="component" value="Unassembled WGS sequence"/>
</dbReference>
<evidence type="ECO:0000256" key="3">
    <source>
        <dbReference type="ARBA" id="ARBA00005842"/>
    </source>
</evidence>
<evidence type="ECO:0000256" key="8">
    <source>
        <dbReference type="ARBA" id="ARBA00022842"/>
    </source>
</evidence>
<keyword evidence="7 10" id="KW-0067">ATP-binding</keyword>
<feature type="binding site" evidence="10">
    <location>
        <begin position="16"/>
        <end position="23"/>
    </location>
    <ligand>
        <name>ATP</name>
        <dbReference type="ChEBI" id="CHEBI:30616"/>
    </ligand>
</feature>
<reference evidence="14 15" key="1">
    <citation type="journal article" date="2015" name="Nature">
        <title>rRNA introns, odd ribosomes, and small enigmatic genomes across a large radiation of phyla.</title>
        <authorList>
            <person name="Brown C.T."/>
            <person name="Hug L.A."/>
            <person name="Thomas B.C."/>
            <person name="Sharon I."/>
            <person name="Castelle C.J."/>
            <person name="Singh A."/>
            <person name="Wilkins M.J."/>
            <person name="Williams K.H."/>
            <person name="Banfield J.F."/>
        </authorList>
    </citation>
    <scope>NUCLEOTIDE SEQUENCE [LARGE SCALE GENOMIC DNA]</scope>
</reference>
<proteinExistence type="inferred from homology"/>
<dbReference type="PANTHER" id="PTHR11088:SF60">
    <property type="entry name" value="TRNA DIMETHYLALLYLTRANSFERASE"/>
    <property type="match status" value="1"/>
</dbReference>
<keyword evidence="8 10" id="KW-0460">Magnesium</keyword>
<evidence type="ECO:0000256" key="12">
    <source>
        <dbReference type="RuleBase" id="RU003784"/>
    </source>
</evidence>
<dbReference type="AlphaFoldDB" id="A0A0G1YI30"/>
<evidence type="ECO:0000256" key="10">
    <source>
        <dbReference type="HAMAP-Rule" id="MF_00185"/>
    </source>
</evidence>
<dbReference type="EMBL" id="LCRX01000002">
    <property type="protein sequence ID" value="KKW42896.1"/>
    <property type="molecule type" value="Genomic_DNA"/>
</dbReference>
<dbReference type="SUPFAM" id="SSF52540">
    <property type="entry name" value="P-loop containing nucleoside triphosphate hydrolases"/>
    <property type="match status" value="2"/>
</dbReference>
<dbReference type="EC" id="2.5.1.75" evidence="10"/>
<sequence>MFTKAERLPKLIVILGPTTAGKTALALELAGKINGEIISADSRQIYKKMDIGTAKVKGEWRRNGLRRTYFVEDVPHHLVDFLDPGKTFTVAEFRDKAIKYTKLAYKEQRVPMIVGGTGLYISSVIDNFVIPRVSPNNKLRQSLSEKDAADLMELLGKLDPAAAKKIDPHNKRRIIRALEVCILTGEQFSGQAKRGDQLFDVLQVGISLPRDVLYERIGRRVDEMMETGLLKEVEALLKQKYGWHLPSMNGIGYRQFRGYFEAGKPIEQCVAELKRDTRQYARRQLTWFRRDKRIQWCESSAEADELIAKFLAA</sequence>
<dbReference type="Gene3D" id="1.10.20.140">
    <property type="match status" value="1"/>
</dbReference>
<organism evidence="14 15">
    <name type="scientific">Candidatus Magasanikbacteria bacterium GW2011_GWA2_56_11</name>
    <dbReference type="NCBI Taxonomy" id="1619044"/>
    <lineage>
        <taxon>Bacteria</taxon>
        <taxon>Candidatus Magasanikiibacteriota</taxon>
    </lineage>
</organism>
<feature type="binding site" evidence="10">
    <location>
        <begin position="18"/>
        <end position="23"/>
    </location>
    <ligand>
        <name>substrate</name>
    </ligand>
</feature>
<dbReference type="PANTHER" id="PTHR11088">
    <property type="entry name" value="TRNA DIMETHYLALLYLTRANSFERASE"/>
    <property type="match status" value="1"/>
</dbReference>
<comment type="catalytic activity">
    <reaction evidence="9 10 11">
        <text>adenosine(37) in tRNA + dimethylallyl diphosphate = N(6)-dimethylallyladenosine(37) in tRNA + diphosphate</text>
        <dbReference type="Rhea" id="RHEA:26482"/>
        <dbReference type="Rhea" id="RHEA-COMP:10162"/>
        <dbReference type="Rhea" id="RHEA-COMP:10375"/>
        <dbReference type="ChEBI" id="CHEBI:33019"/>
        <dbReference type="ChEBI" id="CHEBI:57623"/>
        <dbReference type="ChEBI" id="CHEBI:74411"/>
        <dbReference type="ChEBI" id="CHEBI:74415"/>
        <dbReference type="EC" id="2.5.1.75"/>
    </reaction>
</comment>
<comment type="caution">
    <text evidence="10">Lacks conserved residue(s) required for the propagation of feature annotation.</text>
</comment>